<feature type="region of interest" description="Disordered" evidence="1">
    <location>
        <begin position="42"/>
        <end position="69"/>
    </location>
</feature>
<protein>
    <submittedName>
        <fullName evidence="2">Uncharacterized protein</fullName>
    </submittedName>
</protein>
<sequence length="69" mass="7244">MGLNGPPEGREGFDERGGAAVSDLGFDGLGGKVGGAIRCRRMGWGGRGDEQSVSPPNIRDSPAWGRFLR</sequence>
<comment type="caution">
    <text evidence="2">The sequence shown here is derived from an EMBL/GenBank/DDBJ whole genome shotgun (WGS) entry which is preliminary data.</text>
</comment>
<dbReference type="AlphaFoldDB" id="A0AA88JFZ8"/>
<proteinExistence type="predicted"/>
<reference evidence="2" key="1">
    <citation type="submission" date="2023-07" db="EMBL/GenBank/DDBJ databases">
        <title>draft genome sequence of fig (Ficus carica).</title>
        <authorList>
            <person name="Takahashi T."/>
            <person name="Nishimura K."/>
        </authorList>
    </citation>
    <scope>NUCLEOTIDE SEQUENCE</scope>
</reference>
<evidence type="ECO:0000256" key="1">
    <source>
        <dbReference type="SAM" id="MobiDB-lite"/>
    </source>
</evidence>
<dbReference type="Proteomes" id="UP001187192">
    <property type="component" value="Unassembled WGS sequence"/>
</dbReference>
<gene>
    <name evidence="2" type="ORF">TIFTF001_056056</name>
</gene>
<keyword evidence="3" id="KW-1185">Reference proteome</keyword>
<evidence type="ECO:0000313" key="2">
    <source>
        <dbReference type="EMBL" id="GMN73084.1"/>
    </source>
</evidence>
<organism evidence="2 3">
    <name type="scientific">Ficus carica</name>
    <name type="common">Common fig</name>
    <dbReference type="NCBI Taxonomy" id="3494"/>
    <lineage>
        <taxon>Eukaryota</taxon>
        <taxon>Viridiplantae</taxon>
        <taxon>Streptophyta</taxon>
        <taxon>Embryophyta</taxon>
        <taxon>Tracheophyta</taxon>
        <taxon>Spermatophyta</taxon>
        <taxon>Magnoliopsida</taxon>
        <taxon>eudicotyledons</taxon>
        <taxon>Gunneridae</taxon>
        <taxon>Pentapetalae</taxon>
        <taxon>rosids</taxon>
        <taxon>fabids</taxon>
        <taxon>Rosales</taxon>
        <taxon>Moraceae</taxon>
        <taxon>Ficeae</taxon>
        <taxon>Ficus</taxon>
    </lineage>
</organism>
<evidence type="ECO:0000313" key="3">
    <source>
        <dbReference type="Proteomes" id="UP001187192"/>
    </source>
</evidence>
<feature type="region of interest" description="Disordered" evidence="1">
    <location>
        <begin position="1"/>
        <end position="21"/>
    </location>
</feature>
<accession>A0AA88JFZ8</accession>
<dbReference type="EMBL" id="BTGU01019557">
    <property type="protein sequence ID" value="GMN73084.1"/>
    <property type="molecule type" value="Genomic_DNA"/>
</dbReference>
<name>A0AA88JFZ8_FICCA</name>
<feature type="compositionally biased region" description="Basic and acidic residues" evidence="1">
    <location>
        <begin position="8"/>
        <end position="17"/>
    </location>
</feature>